<sequence>MRKKFNIWLMTFITAIVGFLFAFVFDYEEVNEERDTRSVNELRQAIAVEEERQRSINEEIEELELTLEKLKQTEDVERTMREALENLEDNAGLTEVSGPGLRVDITPSFEEAYMGGGIRSIPAHLLRMLINELNAFQADAIVIEEQRLISLSAVREVEGATYVNGRRLSNLPITIRVLTEDPERMYHEIMSSQSEETFRFENLKISATQKEQLDIPSFNQTIIVEHMNPVEDTEGET</sequence>
<feature type="transmembrane region" description="Helical" evidence="3">
    <location>
        <begin position="7"/>
        <end position="25"/>
    </location>
</feature>
<name>A0A840QLD2_9BACI</name>
<evidence type="ECO:0000256" key="3">
    <source>
        <dbReference type="SAM" id="Phobius"/>
    </source>
</evidence>
<evidence type="ECO:0000313" key="4">
    <source>
        <dbReference type="EMBL" id="MBB5172168.1"/>
    </source>
</evidence>
<dbReference type="EMBL" id="JACHHB010000001">
    <property type="protein sequence ID" value="MBB5172168.1"/>
    <property type="molecule type" value="Genomic_DNA"/>
</dbReference>
<keyword evidence="3" id="KW-0812">Transmembrane</keyword>
<keyword evidence="5" id="KW-1185">Reference proteome</keyword>
<keyword evidence="3" id="KW-0472">Membrane</keyword>
<dbReference type="AlphaFoldDB" id="A0A840QLD2"/>
<protein>
    <submittedName>
        <fullName evidence="4">Uncharacterized protein YlxW (UPF0749 family)</fullName>
    </submittedName>
</protein>
<keyword evidence="2" id="KW-0175">Coiled coil</keyword>
<feature type="coiled-coil region" evidence="2">
    <location>
        <begin position="39"/>
        <end position="90"/>
    </location>
</feature>
<dbReference type="Proteomes" id="UP000551878">
    <property type="component" value="Unassembled WGS sequence"/>
</dbReference>
<dbReference type="PANTHER" id="PTHR37313">
    <property type="entry name" value="UPF0749 PROTEIN RV1825"/>
    <property type="match status" value="1"/>
</dbReference>
<dbReference type="Pfam" id="PF05949">
    <property type="entry name" value="DUF881"/>
    <property type="match status" value="1"/>
</dbReference>
<dbReference type="RefSeq" id="WP_184662640.1">
    <property type="nucleotide sequence ID" value="NZ_JACHHB010000001.1"/>
</dbReference>
<dbReference type="PANTHER" id="PTHR37313:SF2">
    <property type="entry name" value="UPF0749 PROTEIN YLXX"/>
    <property type="match status" value="1"/>
</dbReference>
<evidence type="ECO:0000313" key="5">
    <source>
        <dbReference type="Proteomes" id="UP000551878"/>
    </source>
</evidence>
<dbReference type="InterPro" id="IPR010273">
    <property type="entry name" value="DUF881"/>
</dbReference>
<dbReference type="Gene3D" id="3.30.70.1880">
    <property type="entry name" value="Protein of unknown function DUF881"/>
    <property type="match status" value="1"/>
</dbReference>
<evidence type="ECO:0000256" key="1">
    <source>
        <dbReference type="ARBA" id="ARBA00009108"/>
    </source>
</evidence>
<organism evidence="4 5">
    <name type="scientific">Texcoconibacillus texcoconensis</name>
    <dbReference type="NCBI Taxonomy" id="1095777"/>
    <lineage>
        <taxon>Bacteria</taxon>
        <taxon>Bacillati</taxon>
        <taxon>Bacillota</taxon>
        <taxon>Bacilli</taxon>
        <taxon>Bacillales</taxon>
        <taxon>Bacillaceae</taxon>
        <taxon>Texcoconibacillus</taxon>
    </lineage>
</organism>
<proteinExistence type="inferred from homology"/>
<keyword evidence="3" id="KW-1133">Transmembrane helix</keyword>
<evidence type="ECO:0000256" key="2">
    <source>
        <dbReference type="SAM" id="Coils"/>
    </source>
</evidence>
<accession>A0A840QLD2</accession>
<gene>
    <name evidence="4" type="ORF">HNQ41_000308</name>
</gene>
<comment type="similarity">
    <text evidence="1">Belongs to the UPF0749 family.</text>
</comment>
<reference evidence="4 5" key="1">
    <citation type="submission" date="2020-08" db="EMBL/GenBank/DDBJ databases">
        <title>Genomic Encyclopedia of Type Strains, Phase IV (KMG-IV): sequencing the most valuable type-strain genomes for metagenomic binning, comparative biology and taxonomic classification.</title>
        <authorList>
            <person name="Goeker M."/>
        </authorList>
    </citation>
    <scope>NUCLEOTIDE SEQUENCE [LARGE SCALE GENOMIC DNA]</scope>
    <source>
        <strain evidence="4 5">DSM 24696</strain>
    </source>
</reference>
<comment type="caution">
    <text evidence="4">The sequence shown here is derived from an EMBL/GenBank/DDBJ whole genome shotgun (WGS) entry which is preliminary data.</text>
</comment>